<dbReference type="Proteomes" id="UP000091857">
    <property type="component" value="Chromosome 16"/>
</dbReference>
<dbReference type="EMBL" id="CM004402">
    <property type="protein sequence ID" value="KAG8635454.1"/>
    <property type="molecule type" value="Genomic_DNA"/>
</dbReference>
<organism evidence="1 2">
    <name type="scientific">Manihot esculenta</name>
    <name type="common">Cassava</name>
    <name type="synonym">Jatropha manihot</name>
    <dbReference type="NCBI Taxonomy" id="3983"/>
    <lineage>
        <taxon>Eukaryota</taxon>
        <taxon>Viridiplantae</taxon>
        <taxon>Streptophyta</taxon>
        <taxon>Embryophyta</taxon>
        <taxon>Tracheophyta</taxon>
        <taxon>Spermatophyta</taxon>
        <taxon>Magnoliopsida</taxon>
        <taxon>eudicotyledons</taxon>
        <taxon>Gunneridae</taxon>
        <taxon>Pentapetalae</taxon>
        <taxon>rosids</taxon>
        <taxon>fabids</taxon>
        <taxon>Malpighiales</taxon>
        <taxon>Euphorbiaceae</taxon>
        <taxon>Crotonoideae</taxon>
        <taxon>Manihoteae</taxon>
        <taxon>Manihot</taxon>
    </lineage>
</organism>
<proteinExistence type="predicted"/>
<accession>A0ACB7G6F4</accession>
<protein>
    <submittedName>
        <fullName evidence="1">Uncharacterized protein</fullName>
    </submittedName>
</protein>
<comment type="caution">
    <text evidence="1">The sequence shown here is derived from an EMBL/GenBank/DDBJ whole genome shotgun (WGS) entry which is preliminary data.</text>
</comment>
<gene>
    <name evidence="1" type="ORF">MANES_16G040350v8</name>
</gene>
<reference evidence="2" key="1">
    <citation type="journal article" date="2016" name="Nat. Biotechnol.">
        <title>Sequencing wild and cultivated cassava and related species reveals extensive interspecific hybridization and genetic diversity.</title>
        <authorList>
            <person name="Bredeson J.V."/>
            <person name="Lyons J.B."/>
            <person name="Prochnik S.E."/>
            <person name="Wu G.A."/>
            <person name="Ha C.M."/>
            <person name="Edsinger-Gonzales E."/>
            <person name="Grimwood J."/>
            <person name="Schmutz J."/>
            <person name="Rabbi I.Y."/>
            <person name="Egesi C."/>
            <person name="Nauluvula P."/>
            <person name="Lebot V."/>
            <person name="Ndunguru J."/>
            <person name="Mkamilo G."/>
            <person name="Bart R.S."/>
            <person name="Setter T.L."/>
            <person name="Gleadow R.M."/>
            <person name="Kulakow P."/>
            <person name="Ferguson M.E."/>
            <person name="Rounsley S."/>
            <person name="Rokhsar D.S."/>
        </authorList>
    </citation>
    <scope>NUCLEOTIDE SEQUENCE [LARGE SCALE GENOMIC DNA]</scope>
    <source>
        <strain evidence="2">cv. AM560-2</strain>
    </source>
</reference>
<name>A0ACB7G6F4_MANES</name>
<sequence>MSFFRTVYLSESFMSSRCPFGVPQEVEVVLCRSSGRPPPLASFGKEEKTFVVLTFTCSIALQNISPIFWCCLHLFHCPSEYLAGFLLALRAGERVVMSISLGL</sequence>
<evidence type="ECO:0000313" key="1">
    <source>
        <dbReference type="EMBL" id="KAG8635454.1"/>
    </source>
</evidence>
<keyword evidence="2" id="KW-1185">Reference proteome</keyword>
<evidence type="ECO:0000313" key="2">
    <source>
        <dbReference type="Proteomes" id="UP000091857"/>
    </source>
</evidence>